<name>A0A6G9IBC9_9GAMM</name>
<dbReference type="InParanoid" id="A0A6G9IBC9"/>
<dbReference type="InterPro" id="IPR016186">
    <property type="entry name" value="C-type_lectin-like/link_sf"/>
</dbReference>
<sequence length="442" mass="46289">MLRRNVKLSLLLTTLVSGSAIALLSASTVQTIKGEAPVISLDSGASKIATLNEVITVKLPNGTIVTPAESATTIFTSIAPFNQFITAVEANNTYQYLPESYFYDINGDTPKASLPVNGRVRATWTNVTGAVVTNLAANLDPCDAPYKLTLNATATTVSSQYGDPLSTLYPGVSTVYTIDTDPSLARVCYLRPGSMGKNQDWVGFVNDTTNGPWNSTAYTAIDPNGGGGYSSDFVPGKGFIPTPTASSPAGAKFPTTGFSKATFQLIMSGGQAKYTYSVSASPAGSVTIDATGLVTLVSKPSGTVTLSATPIAGGPTINYPFNIGLWATVQPAFGLYAVTAAQCTTRPLTRAEYTNSPRKNVVQPPNWYPTNNYFSRVIDGSLGGEWGSLPLYTDSGWVGGAMYYWTSDSADGSTANYILNVVKGQIGKGQTGSLSAYVACLG</sequence>
<keyword evidence="3" id="KW-1185">Reference proteome</keyword>
<gene>
    <name evidence="2" type="ORF">IPMB12_05240</name>
</gene>
<dbReference type="PANTHER" id="PTHR39576:SF2">
    <property type="entry name" value="ATTACHING AND EFFACING PROTEIN HOMOLOG-RELATED"/>
    <property type="match status" value="1"/>
</dbReference>
<dbReference type="GO" id="GO:0009279">
    <property type="term" value="C:cell outer membrane"/>
    <property type="evidence" value="ECO:0007669"/>
    <property type="project" value="TreeGrafter"/>
</dbReference>
<dbReference type="InterPro" id="IPR008964">
    <property type="entry name" value="Invasin/intimin_cell_adhesion"/>
</dbReference>
<accession>A0A6G9IBC9</accession>
<dbReference type="PANTHER" id="PTHR39576">
    <property type="entry name" value="ATTACHING AND EFFACING PROTEIN HOMOLOG-RELATED-RELATED"/>
    <property type="match status" value="1"/>
</dbReference>
<dbReference type="Proteomes" id="UP000501168">
    <property type="component" value="Chromosome"/>
</dbReference>
<evidence type="ECO:0000256" key="1">
    <source>
        <dbReference type="SAM" id="SignalP"/>
    </source>
</evidence>
<feature type="chain" id="PRO_5026318854" evidence="1">
    <location>
        <begin position="23"/>
        <end position="442"/>
    </location>
</feature>
<dbReference type="InterPro" id="IPR051715">
    <property type="entry name" value="Intimin-Invasin_domain"/>
</dbReference>
<dbReference type="EMBL" id="CP050253">
    <property type="protein sequence ID" value="QIQ21132.1"/>
    <property type="molecule type" value="Genomic_DNA"/>
</dbReference>
<dbReference type="KEGG" id="orb:IPMB12_05240"/>
<proteinExistence type="predicted"/>
<feature type="signal peptide" evidence="1">
    <location>
        <begin position="1"/>
        <end position="22"/>
    </location>
</feature>
<protein>
    <submittedName>
        <fullName evidence="2">Uncharacterized protein</fullName>
    </submittedName>
</protein>
<evidence type="ECO:0000313" key="2">
    <source>
        <dbReference type="EMBL" id="QIQ21132.1"/>
    </source>
</evidence>
<dbReference type="AlphaFoldDB" id="A0A6G9IBC9"/>
<reference evidence="2 3" key="1">
    <citation type="submission" date="2020-03" db="EMBL/GenBank/DDBJ databases">
        <title>Complete genome sequence of Orbus sp. IPMB12 (BCRC 80908).</title>
        <authorList>
            <person name="Lo W.-S."/>
            <person name="Chang T.-H."/>
            <person name="Kuo C.-H."/>
        </authorList>
    </citation>
    <scope>NUCLEOTIDE SEQUENCE [LARGE SCALE GENOMIC DNA]</scope>
    <source>
        <strain evidence="2 3">IPMB12</strain>
    </source>
</reference>
<evidence type="ECO:0000313" key="3">
    <source>
        <dbReference type="Proteomes" id="UP000501168"/>
    </source>
</evidence>
<dbReference type="SUPFAM" id="SSF49373">
    <property type="entry name" value="Invasin/intimin cell-adhesion fragments"/>
    <property type="match status" value="1"/>
</dbReference>
<dbReference type="RefSeq" id="WP_166915620.1">
    <property type="nucleotide sequence ID" value="NZ_CP050253.1"/>
</dbReference>
<dbReference type="Gene3D" id="3.10.100.10">
    <property type="entry name" value="Mannose-Binding Protein A, subunit A"/>
    <property type="match status" value="1"/>
</dbReference>
<dbReference type="Gene3D" id="2.60.40.1080">
    <property type="match status" value="1"/>
</dbReference>
<organism evidence="2 3">
    <name type="scientific">Zophobihabitans entericus</name>
    <dbReference type="NCBI Taxonomy" id="1635327"/>
    <lineage>
        <taxon>Bacteria</taxon>
        <taxon>Pseudomonadati</taxon>
        <taxon>Pseudomonadota</taxon>
        <taxon>Gammaproteobacteria</taxon>
        <taxon>Orbales</taxon>
        <taxon>Orbaceae</taxon>
        <taxon>Zophobihabitans</taxon>
    </lineage>
</organism>
<keyword evidence="1" id="KW-0732">Signal</keyword>